<accession>E4WQH2</accession>
<dbReference type="InParanoid" id="E4WQH2"/>
<reference evidence="1" key="1">
    <citation type="journal article" date="2010" name="Science">
        <title>Plasticity of animal genome architecture unmasked by rapid evolution of a pelagic tunicate.</title>
        <authorList>
            <person name="Denoeud F."/>
            <person name="Henriet S."/>
            <person name="Mungpakdee S."/>
            <person name="Aury J.M."/>
            <person name="Da Silva C."/>
            <person name="Brinkmann H."/>
            <person name="Mikhaleva J."/>
            <person name="Olsen L.C."/>
            <person name="Jubin C."/>
            <person name="Canestro C."/>
            <person name="Bouquet J.M."/>
            <person name="Danks G."/>
            <person name="Poulain J."/>
            <person name="Campsteijn C."/>
            <person name="Adamski M."/>
            <person name="Cross I."/>
            <person name="Yadetie F."/>
            <person name="Muffato M."/>
            <person name="Louis A."/>
            <person name="Butcher S."/>
            <person name="Tsagkogeorga G."/>
            <person name="Konrad A."/>
            <person name="Singh S."/>
            <person name="Jensen M.F."/>
            <person name="Cong E.H."/>
            <person name="Eikeseth-Otteraa H."/>
            <person name="Noel B."/>
            <person name="Anthouard V."/>
            <person name="Porcel B.M."/>
            <person name="Kachouri-Lafond R."/>
            <person name="Nishino A."/>
            <person name="Ugolini M."/>
            <person name="Chourrout P."/>
            <person name="Nishida H."/>
            <person name="Aasland R."/>
            <person name="Huzurbazar S."/>
            <person name="Westhof E."/>
            <person name="Delsuc F."/>
            <person name="Lehrach H."/>
            <person name="Reinhardt R."/>
            <person name="Weissenbach J."/>
            <person name="Roy S.W."/>
            <person name="Artiguenave F."/>
            <person name="Postlethwait J.H."/>
            <person name="Manak J.R."/>
            <person name="Thompson E.M."/>
            <person name="Jaillon O."/>
            <person name="Du Pasquier L."/>
            <person name="Boudinot P."/>
            <person name="Liberles D.A."/>
            <person name="Volff J.N."/>
            <person name="Philippe H."/>
            <person name="Lenhard B."/>
            <person name="Roest Crollius H."/>
            <person name="Wincker P."/>
            <person name="Chourrout D."/>
        </authorList>
    </citation>
    <scope>NUCLEOTIDE SEQUENCE [LARGE SCALE GENOMIC DNA]</scope>
</reference>
<evidence type="ECO:0000313" key="1">
    <source>
        <dbReference type="EMBL" id="CBY20104.1"/>
    </source>
</evidence>
<protein>
    <submittedName>
        <fullName evidence="1">Uncharacterized protein</fullName>
    </submittedName>
</protein>
<organism evidence="1">
    <name type="scientific">Oikopleura dioica</name>
    <name type="common">Tunicate</name>
    <dbReference type="NCBI Taxonomy" id="34765"/>
    <lineage>
        <taxon>Eukaryota</taxon>
        <taxon>Metazoa</taxon>
        <taxon>Chordata</taxon>
        <taxon>Tunicata</taxon>
        <taxon>Appendicularia</taxon>
        <taxon>Copelata</taxon>
        <taxon>Oikopleuridae</taxon>
        <taxon>Oikopleura</taxon>
    </lineage>
</organism>
<dbReference type="Proteomes" id="UP000001307">
    <property type="component" value="Unassembled WGS sequence"/>
</dbReference>
<dbReference type="EMBL" id="FN653015">
    <property type="protein sequence ID" value="CBY20104.1"/>
    <property type="molecule type" value="Genomic_DNA"/>
</dbReference>
<dbReference type="AlphaFoldDB" id="E4WQH2"/>
<gene>
    <name evidence="1" type="ORF">GSOID_T00000087001</name>
</gene>
<evidence type="ECO:0000313" key="2">
    <source>
        <dbReference type="Proteomes" id="UP000001307"/>
    </source>
</evidence>
<keyword evidence="2" id="KW-1185">Reference proteome</keyword>
<proteinExistence type="predicted"/>
<sequence>MEVGIEKLLVEYLCKTKRLKTLEVLRDELVKEKRTKLSFTIQSAPKRTQVEIFRKKSSLTSKKDNALDKKPVIPKKFKIIAKKVGLPKEHWDLFYEYRNDFKFEIKQDLKIHCTGNKGHCKFTTDVFENCLVDHMVGNHSFGKMPQTTHIEVPWIWTSCSN</sequence>
<name>E4WQH2_OIKDI</name>